<evidence type="ECO:0000313" key="4">
    <source>
        <dbReference type="Proteomes" id="UP000887565"/>
    </source>
</evidence>
<dbReference type="InterPro" id="IPR006133">
    <property type="entry name" value="DNA-dir_DNA_pol_B_exonuc"/>
</dbReference>
<protein>
    <recommendedName>
        <fullName evidence="1">DNA polymerase epsilon catalytic subunit</fullName>
        <ecNumber evidence="1">2.7.7.7</ecNumber>
    </recommendedName>
</protein>
<dbReference type="InterPro" id="IPR036397">
    <property type="entry name" value="RNaseH_sf"/>
</dbReference>
<dbReference type="GO" id="GO:0045004">
    <property type="term" value="P:DNA replication proofreading"/>
    <property type="evidence" value="ECO:0007669"/>
    <property type="project" value="TreeGrafter"/>
</dbReference>
<dbReference type="InterPro" id="IPR029703">
    <property type="entry name" value="POL2"/>
</dbReference>
<dbReference type="AlphaFoldDB" id="A0A915HL00"/>
<dbReference type="GO" id="GO:0008622">
    <property type="term" value="C:epsilon DNA polymerase complex"/>
    <property type="evidence" value="ECO:0007669"/>
    <property type="project" value="InterPro"/>
</dbReference>
<dbReference type="PANTHER" id="PTHR10670">
    <property type="entry name" value="DNA POLYMERASE EPSILON CATALYTIC SUBUNIT A"/>
    <property type="match status" value="1"/>
</dbReference>
<evidence type="ECO:0000256" key="1">
    <source>
        <dbReference type="RuleBase" id="RU365029"/>
    </source>
</evidence>
<name>A0A915HL00_ROMCU</name>
<keyword evidence="1" id="KW-0235">DNA replication</keyword>
<keyword evidence="1" id="KW-0004">4Fe-4S</keyword>
<dbReference type="GO" id="GO:0051539">
    <property type="term" value="F:4 iron, 4 sulfur cluster binding"/>
    <property type="evidence" value="ECO:0007669"/>
    <property type="project" value="UniProtKB-KW"/>
</dbReference>
<keyword evidence="1" id="KW-0479">Metal-binding</keyword>
<organism evidence="4 5">
    <name type="scientific">Romanomermis culicivorax</name>
    <name type="common">Nematode worm</name>
    <dbReference type="NCBI Taxonomy" id="13658"/>
    <lineage>
        <taxon>Eukaryota</taxon>
        <taxon>Metazoa</taxon>
        <taxon>Ecdysozoa</taxon>
        <taxon>Nematoda</taxon>
        <taxon>Enoplea</taxon>
        <taxon>Dorylaimia</taxon>
        <taxon>Mermithida</taxon>
        <taxon>Mermithoidea</taxon>
        <taxon>Mermithidae</taxon>
        <taxon>Romanomermis</taxon>
    </lineage>
</organism>
<proteinExistence type="inferred from homology"/>
<dbReference type="WBParaSite" id="nRc.2.0.1.t02221-RA">
    <property type="protein sequence ID" value="nRc.2.0.1.t02221-RA"/>
    <property type="gene ID" value="nRc.2.0.1.g02221"/>
</dbReference>
<dbReference type="GO" id="GO:0003677">
    <property type="term" value="F:DNA binding"/>
    <property type="evidence" value="ECO:0007669"/>
    <property type="project" value="UniProtKB-KW"/>
</dbReference>
<keyword evidence="4" id="KW-1185">Reference proteome</keyword>
<accession>A0A915HL00</accession>
<keyword evidence="1" id="KW-0408">Iron</keyword>
<keyword evidence="1" id="KW-0411">Iron-sulfur</keyword>
<dbReference type="GO" id="GO:0000278">
    <property type="term" value="P:mitotic cell cycle"/>
    <property type="evidence" value="ECO:0007669"/>
    <property type="project" value="TreeGrafter"/>
</dbReference>
<dbReference type="SUPFAM" id="SSF53098">
    <property type="entry name" value="Ribonuclease H-like"/>
    <property type="match status" value="1"/>
</dbReference>
<keyword evidence="1" id="KW-0539">Nucleus</keyword>
<keyword evidence="1" id="KW-0548">Nucleotidyltransferase</keyword>
<dbReference type="GO" id="GO:0006297">
    <property type="term" value="P:nucleotide-excision repair, DNA gap filling"/>
    <property type="evidence" value="ECO:0007669"/>
    <property type="project" value="TreeGrafter"/>
</dbReference>
<comment type="catalytic activity">
    <reaction evidence="1">
        <text>DNA(n) + a 2'-deoxyribonucleoside 5'-triphosphate = DNA(n+1) + diphosphate</text>
        <dbReference type="Rhea" id="RHEA:22508"/>
        <dbReference type="Rhea" id="RHEA-COMP:17339"/>
        <dbReference type="Rhea" id="RHEA-COMP:17340"/>
        <dbReference type="ChEBI" id="CHEBI:33019"/>
        <dbReference type="ChEBI" id="CHEBI:61560"/>
        <dbReference type="ChEBI" id="CHEBI:173112"/>
        <dbReference type="EC" id="2.7.7.7"/>
    </reaction>
</comment>
<comment type="cofactor">
    <cofactor evidence="1">
        <name>[4Fe-4S] cluster</name>
        <dbReference type="ChEBI" id="CHEBI:49883"/>
    </cofactor>
</comment>
<sequence length="416" mass="48723">MDIEDHDFNENDIVDQNDNFDDNFSNNTDGKLSRYQVIQNINQIDLKFGFTIFKEARTKVAWLMNMHPAEVITEDNQFLSAVNYYFIEENGDRFKISLPYKPYLYVATVEHCEKEASLYLSKKYAGDLTEIEIVAKDDLNLPNHLIGLQRTFLKLSFLNVQNLTKVKRDLMPKIRKNREKQKSKSDYADMLSRFFKIILVKLLVYINHRVFSHFAGKSTTVVEKSLSDQIDNIIDIREHDVPYHVRVSIDLKIFVGKWYNVVGKGENDKPQITLNEELIDWPEPIVLAFDIETTKEVLKFPDAKIDKIMMISYMIDGRGFLIVNREIVSQDVEDFEYTPKPEYEGCFTVYNEKNEYELLIRFFEHIQLVKPHIFVTPFVETRAASYNLNMCKEIGFAKDAQGEYKSSQSIHMDAFK</sequence>
<dbReference type="Gene3D" id="3.30.342.10">
    <property type="entry name" value="DNA Polymerase, chain B, domain 1"/>
    <property type="match status" value="1"/>
</dbReference>
<dbReference type="OMA" id="SWYTIKS"/>
<evidence type="ECO:0000259" key="3">
    <source>
        <dbReference type="Pfam" id="PF03104"/>
    </source>
</evidence>
<feature type="domain" description="DNA-directed DNA polymerase family B exonuclease" evidence="3">
    <location>
        <begin position="235"/>
        <end position="415"/>
    </location>
</feature>
<evidence type="ECO:0000313" key="5">
    <source>
        <dbReference type="WBParaSite" id="nRc.2.0.1.t02221-RA"/>
    </source>
</evidence>
<dbReference type="Proteomes" id="UP000887565">
    <property type="component" value="Unplaced"/>
</dbReference>
<dbReference type="GO" id="GO:0008310">
    <property type="term" value="F:single-stranded DNA 3'-5' DNA exonuclease activity"/>
    <property type="evidence" value="ECO:0007669"/>
    <property type="project" value="TreeGrafter"/>
</dbReference>
<keyword evidence="1" id="KW-0238">DNA-binding</keyword>
<dbReference type="Gene3D" id="3.30.420.10">
    <property type="entry name" value="Ribonuclease H-like superfamily/Ribonuclease H"/>
    <property type="match status" value="1"/>
</dbReference>
<dbReference type="GO" id="GO:0006287">
    <property type="term" value="P:base-excision repair, gap-filling"/>
    <property type="evidence" value="ECO:0007669"/>
    <property type="project" value="TreeGrafter"/>
</dbReference>
<dbReference type="GO" id="GO:0003887">
    <property type="term" value="F:DNA-directed DNA polymerase activity"/>
    <property type="evidence" value="ECO:0007669"/>
    <property type="project" value="UniProtKB-KW"/>
</dbReference>
<keyword evidence="1" id="KW-0862">Zinc</keyword>
<evidence type="ECO:0000256" key="2">
    <source>
        <dbReference type="SAM" id="MobiDB-lite"/>
    </source>
</evidence>
<feature type="region of interest" description="Disordered" evidence="2">
    <location>
        <begin position="1"/>
        <end position="20"/>
    </location>
</feature>
<keyword evidence="1" id="KW-0808">Transferase</keyword>
<keyword evidence="1" id="KW-0239">DNA-directed DNA polymerase</keyword>
<dbReference type="GO" id="GO:0008270">
    <property type="term" value="F:zinc ion binding"/>
    <property type="evidence" value="ECO:0007669"/>
    <property type="project" value="UniProtKB-KW"/>
</dbReference>
<reference evidence="5" key="1">
    <citation type="submission" date="2022-11" db="UniProtKB">
        <authorList>
            <consortium name="WormBaseParasite"/>
        </authorList>
    </citation>
    <scope>IDENTIFICATION</scope>
</reference>
<keyword evidence="1" id="KW-0863">Zinc-finger</keyword>
<comment type="function">
    <text evidence="1">DNA polymerase II participates in chromosomal DNA replication.</text>
</comment>
<dbReference type="PANTHER" id="PTHR10670:SF0">
    <property type="entry name" value="DNA POLYMERASE EPSILON CATALYTIC SUBUNIT A"/>
    <property type="match status" value="1"/>
</dbReference>
<dbReference type="EC" id="2.7.7.7" evidence="1"/>
<comment type="similarity">
    <text evidence="1">Belongs to the DNA polymerase type-B family.</text>
</comment>
<dbReference type="GO" id="GO:0006272">
    <property type="term" value="P:leading strand elongation"/>
    <property type="evidence" value="ECO:0007669"/>
    <property type="project" value="TreeGrafter"/>
</dbReference>
<dbReference type="InterPro" id="IPR012337">
    <property type="entry name" value="RNaseH-like_sf"/>
</dbReference>
<dbReference type="Pfam" id="PF03104">
    <property type="entry name" value="DNA_pol_B_exo1"/>
    <property type="match status" value="1"/>
</dbReference>
<comment type="subcellular location">
    <subcellularLocation>
        <location evidence="1">Nucleus</location>
    </subcellularLocation>
</comment>